<sequence length="202" mass="22911">MDDYARVLHTLRRDDRQVRFCVRCGSHVYGTARPGSDRDFLVVLADERARQDLLWGEDLNVVVHGAGTYAKALEEQSIFALEGLFAPAEHRLKEARPPFRYRPHTNRLFASAKGKSDSDWNKARKTFDREPEAARKRIVHALRVPAFAAQIAETGRIADFRVAVPWSEQLCAGAYETWEAIARDFEPIRGALLEALHRAAGR</sequence>
<dbReference type="InterPro" id="IPR002934">
    <property type="entry name" value="Polymerase_NTP_transf_dom"/>
</dbReference>
<proteinExistence type="predicted"/>
<name>A0ABZ2M1K4_9BACT</name>
<gene>
    <name evidence="2" type="ORF">LZC94_07005</name>
</gene>
<evidence type="ECO:0000313" key="2">
    <source>
        <dbReference type="EMBL" id="WXB17017.1"/>
    </source>
</evidence>
<dbReference type="InterPro" id="IPR043519">
    <property type="entry name" value="NT_sf"/>
</dbReference>
<protein>
    <recommendedName>
        <fullName evidence="1">Polymerase nucleotidyl transferase domain-containing protein</fullName>
    </recommendedName>
</protein>
<dbReference type="RefSeq" id="WP_394826646.1">
    <property type="nucleotide sequence ID" value="NZ_CP089984.1"/>
</dbReference>
<dbReference type="Proteomes" id="UP001370348">
    <property type="component" value="Chromosome"/>
</dbReference>
<accession>A0ABZ2M1K4</accession>
<evidence type="ECO:0000259" key="1">
    <source>
        <dbReference type="Pfam" id="PF01909"/>
    </source>
</evidence>
<dbReference type="Pfam" id="PF01909">
    <property type="entry name" value="NTP_transf_2"/>
    <property type="match status" value="1"/>
</dbReference>
<evidence type="ECO:0000313" key="3">
    <source>
        <dbReference type="Proteomes" id="UP001370348"/>
    </source>
</evidence>
<organism evidence="2 3">
    <name type="scientific">Pendulispora albinea</name>
    <dbReference type="NCBI Taxonomy" id="2741071"/>
    <lineage>
        <taxon>Bacteria</taxon>
        <taxon>Pseudomonadati</taxon>
        <taxon>Myxococcota</taxon>
        <taxon>Myxococcia</taxon>
        <taxon>Myxococcales</taxon>
        <taxon>Sorangiineae</taxon>
        <taxon>Pendulisporaceae</taxon>
        <taxon>Pendulispora</taxon>
    </lineage>
</organism>
<keyword evidence="3" id="KW-1185">Reference proteome</keyword>
<reference evidence="2 3" key="1">
    <citation type="submission" date="2021-12" db="EMBL/GenBank/DDBJ databases">
        <title>Discovery of the Pendulisporaceae a myxobacterial family with distinct sporulation behavior and unique specialized metabolism.</title>
        <authorList>
            <person name="Garcia R."/>
            <person name="Popoff A."/>
            <person name="Bader C.D."/>
            <person name="Loehr J."/>
            <person name="Walesch S."/>
            <person name="Walt C."/>
            <person name="Boldt J."/>
            <person name="Bunk B."/>
            <person name="Haeckl F.J.F.P.J."/>
            <person name="Gunesch A.P."/>
            <person name="Birkelbach J."/>
            <person name="Nuebel U."/>
            <person name="Pietschmann T."/>
            <person name="Bach T."/>
            <person name="Mueller R."/>
        </authorList>
    </citation>
    <scope>NUCLEOTIDE SEQUENCE [LARGE SCALE GENOMIC DNA]</scope>
    <source>
        <strain evidence="2 3">MSr11954</strain>
    </source>
</reference>
<feature type="domain" description="Polymerase nucleotidyl transferase" evidence="1">
    <location>
        <begin position="18"/>
        <end position="55"/>
    </location>
</feature>
<dbReference type="EMBL" id="CP089984">
    <property type="protein sequence ID" value="WXB17017.1"/>
    <property type="molecule type" value="Genomic_DNA"/>
</dbReference>
<dbReference type="SUPFAM" id="SSF81301">
    <property type="entry name" value="Nucleotidyltransferase"/>
    <property type="match status" value="1"/>
</dbReference>